<accession>A0ABX5F8W4</accession>
<dbReference type="Proteomes" id="UP000238218">
    <property type="component" value="Unassembled WGS sequence"/>
</dbReference>
<gene>
    <name evidence="1" type="ORF">C7B81_12680</name>
</gene>
<protein>
    <recommendedName>
        <fullName evidence="3">Nucleotide pyrophosphatase</fullName>
    </recommendedName>
</protein>
<evidence type="ECO:0008006" key="3">
    <source>
        <dbReference type="Google" id="ProtNLM"/>
    </source>
</evidence>
<evidence type="ECO:0000313" key="2">
    <source>
        <dbReference type="Proteomes" id="UP000238218"/>
    </source>
</evidence>
<keyword evidence="2" id="KW-1185">Reference proteome</keyword>
<dbReference type="RefSeq" id="WP_106222257.1">
    <property type="nucleotide sequence ID" value="NZ_PVWP01000008.1"/>
</dbReference>
<name>A0ABX5F8W4_9CHRO</name>
<evidence type="ECO:0000313" key="1">
    <source>
        <dbReference type="EMBL" id="PSB36779.1"/>
    </source>
</evidence>
<proteinExistence type="predicted"/>
<comment type="caution">
    <text evidence="1">The sequence shown here is derived from an EMBL/GenBank/DDBJ whole genome shotgun (WGS) entry which is preliminary data.</text>
</comment>
<dbReference type="Pfam" id="PF01663">
    <property type="entry name" value="Phosphodiest"/>
    <property type="match status" value="1"/>
</dbReference>
<dbReference type="SUPFAM" id="SSF53649">
    <property type="entry name" value="Alkaline phosphatase-like"/>
    <property type="match status" value="1"/>
</dbReference>
<sequence>MASPTRILFIGIDSADKDLILQWSSMGLLPTFSHLLEQSAWGVTTTPVGFYVGAVWPSFATGVSAARHGRYNFSQLRTGTYETYRHNSFDLEGERFWDVLSSAGKRVAIIDVPLTPPSERLNGMQITDWGVHKANQQDVFHAYPATLASEVEAEFGTNPIPRCNDIERTPEGFQQFVEAMIARTNSKEKLSAKYLRQGPWDLFLTVFTEPHCVGHQCWHLHDSRHADHDPLLAASLGDPLLAGYRALDASIGRLISEVDKDSYVFVYSSHGMGPQDGVNSFLERILLRLDHHDAAKRPTPASSSLADRLARKLRTYARSPELLWWRFRKFLNPGLEFPVPDFAAVTLHVEDRRYFMLSNNDACGAIRINVVGREPRGKVSMGEQYEQVCQQLVEDLKAIVYVETGEPVVKEVLRTSHHYQGHHLADLPDLIVEWNRKESPRSIESAKIGRLHNAYSGVRTGDHKPEGIVFVTGPGVSSGAISQPISALDFAPTLARLLNVHWPGDEGACMPCIQKAITASALEPLDSRQEGPQTRNT</sequence>
<organism evidence="1 2">
    <name type="scientific">Aphanothece cf. minutissima CCALA 015</name>
    <dbReference type="NCBI Taxonomy" id="2107695"/>
    <lineage>
        <taxon>Bacteria</taxon>
        <taxon>Bacillati</taxon>
        <taxon>Cyanobacteriota</taxon>
        <taxon>Cyanophyceae</taxon>
        <taxon>Oscillatoriophycideae</taxon>
        <taxon>Chroococcales</taxon>
        <taxon>Aphanothecaceae</taxon>
        <taxon>Aphanothece</taxon>
    </lineage>
</organism>
<dbReference type="InterPro" id="IPR017850">
    <property type="entry name" value="Alkaline_phosphatase_core_sf"/>
</dbReference>
<dbReference type="InterPro" id="IPR002591">
    <property type="entry name" value="Phosphodiest/P_Trfase"/>
</dbReference>
<dbReference type="Gene3D" id="3.40.720.10">
    <property type="entry name" value="Alkaline Phosphatase, subunit A"/>
    <property type="match status" value="1"/>
</dbReference>
<dbReference type="EMBL" id="PVWP01000008">
    <property type="protein sequence ID" value="PSB36779.1"/>
    <property type="molecule type" value="Genomic_DNA"/>
</dbReference>
<reference evidence="1 2" key="1">
    <citation type="submission" date="2018-03" db="EMBL/GenBank/DDBJ databases">
        <title>The ancient ancestry and fast evolution of plastids.</title>
        <authorList>
            <person name="Moore K.R."/>
            <person name="Magnabosco C."/>
            <person name="Momper L."/>
            <person name="Gold D.A."/>
            <person name="Bosak T."/>
            <person name="Fournier G.P."/>
        </authorList>
    </citation>
    <scope>NUCLEOTIDE SEQUENCE [LARGE SCALE GENOMIC DNA]</scope>
    <source>
        <strain evidence="1 2">CCALA 015</strain>
    </source>
</reference>